<evidence type="ECO:0000313" key="3">
    <source>
        <dbReference type="EMBL" id="SHM05123.1"/>
    </source>
</evidence>
<feature type="chain" id="PRO_5012138799" evidence="2">
    <location>
        <begin position="27"/>
        <end position="189"/>
    </location>
</feature>
<keyword evidence="4" id="KW-1185">Reference proteome</keyword>
<dbReference type="AlphaFoldDB" id="A0A1M7FM74"/>
<feature type="region of interest" description="Disordered" evidence="1">
    <location>
        <begin position="29"/>
        <end position="48"/>
    </location>
</feature>
<gene>
    <name evidence="3" type="ORF">SAMN02746009_03864</name>
</gene>
<evidence type="ECO:0000313" key="4">
    <source>
        <dbReference type="Proteomes" id="UP000183947"/>
    </source>
</evidence>
<dbReference type="OrthoDB" id="876092at2"/>
<dbReference type="Proteomes" id="UP000183947">
    <property type="component" value="Unassembled WGS sequence"/>
</dbReference>
<keyword evidence="2" id="KW-0732">Signal</keyword>
<sequence length="189" mass="20750">MMLSIRPFQRLLLAALLLTATLPACETTKKGFPEMNSPNGELDEAARRKREPASKLIASVGDRGLIKYVLPREQLALAFNRQFGDGTTIDKTMVRKVQGKAKDKAMFYVVGLGLRNGMFRGMALPLTVSGSELYLSSSASRYIITGVGCTFCFFNFEDNDIVGTSCEENTGGSSCDLRVEDNNTLFTPR</sequence>
<protein>
    <submittedName>
        <fullName evidence="3">Uncharacterized protein</fullName>
    </submittedName>
</protein>
<dbReference type="EMBL" id="FRAS01000031">
    <property type="protein sequence ID" value="SHM05123.1"/>
    <property type="molecule type" value="Genomic_DNA"/>
</dbReference>
<proteinExistence type="predicted"/>
<evidence type="ECO:0000256" key="1">
    <source>
        <dbReference type="SAM" id="MobiDB-lite"/>
    </source>
</evidence>
<dbReference type="RefSeq" id="WP_073288544.1">
    <property type="nucleotide sequence ID" value="NZ_FRAS01000031.1"/>
</dbReference>
<dbReference type="STRING" id="1121959.SAMN02746009_03864"/>
<reference evidence="4" key="1">
    <citation type="submission" date="2016-11" db="EMBL/GenBank/DDBJ databases">
        <authorList>
            <person name="Varghese N."/>
            <person name="Submissions S."/>
        </authorList>
    </citation>
    <scope>NUCLEOTIDE SEQUENCE [LARGE SCALE GENOMIC DNA]</scope>
    <source>
        <strain evidence="4">DSM 18569</strain>
    </source>
</reference>
<feature type="signal peptide" evidence="2">
    <location>
        <begin position="1"/>
        <end position="26"/>
    </location>
</feature>
<name>A0A1M7FM74_9BACT</name>
<accession>A0A1M7FM74</accession>
<evidence type="ECO:0000256" key="2">
    <source>
        <dbReference type="SAM" id="SignalP"/>
    </source>
</evidence>
<organism evidence="3 4">
    <name type="scientific">Hymenobacter psychrotolerans DSM 18569</name>
    <dbReference type="NCBI Taxonomy" id="1121959"/>
    <lineage>
        <taxon>Bacteria</taxon>
        <taxon>Pseudomonadati</taxon>
        <taxon>Bacteroidota</taxon>
        <taxon>Cytophagia</taxon>
        <taxon>Cytophagales</taxon>
        <taxon>Hymenobacteraceae</taxon>
        <taxon>Hymenobacter</taxon>
    </lineage>
</organism>